<evidence type="ECO:0000259" key="2">
    <source>
        <dbReference type="Pfam" id="PF04773"/>
    </source>
</evidence>
<protein>
    <submittedName>
        <fullName evidence="4">FecR family protein</fullName>
    </submittedName>
</protein>
<evidence type="ECO:0000313" key="4">
    <source>
        <dbReference type="EMBL" id="SFI28089.1"/>
    </source>
</evidence>
<dbReference type="RefSeq" id="WP_090625942.1">
    <property type="nucleotide sequence ID" value="NZ_FOQO01000003.1"/>
</dbReference>
<keyword evidence="1" id="KW-0472">Membrane</keyword>
<dbReference type="EMBL" id="FOQO01000003">
    <property type="protein sequence ID" value="SFI28089.1"/>
    <property type="molecule type" value="Genomic_DNA"/>
</dbReference>
<dbReference type="InterPro" id="IPR012373">
    <property type="entry name" value="Ferrdict_sens_TM"/>
</dbReference>
<sequence>MDDPLDNRPLSDLDKQQLWSSIQSGILARRKKVRSIRRVAWAGAACLCLAIGVSLWIICRPDPSGESMLVRQMPQHIPDLSADTSGKIQLMLSDGKIIQLEDESTVSYRDSLLEIRQHGMQAYHHLQTPQLSQLHMLYVPYGKRMEVGLPDGSTVWLNAGSTLTFPAVFAAERREVYITGEGYFDVKHQAGHPFIVHTQDIQINVLGTSFNVSAYEDDAYTATLLLDGSIALTSTKPDVFGEIRMKPGNRVTFHRETATISMKENDGEADISWRKKQLMFQRNSLPEILKKIERVYNASIDVAGDQESRTFSGSLDVSKPLRDVLAYLYNTDEYSITQQERRVAIRRK</sequence>
<dbReference type="PANTHER" id="PTHR30273">
    <property type="entry name" value="PERIPLASMIC SIGNAL SENSOR AND SIGMA FACTOR ACTIVATOR FECR-RELATED"/>
    <property type="match status" value="1"/>
</dbReference>
<feature type="domain" description="Protein FecR C-terminal" evidence="3">
    <location>
        <begin position="278"/>
        <end position="344"/>
    </location>
</feature>
<evidence type="ECO:0000259" key="3">
    <source>
        <dbReference type="Pfam" id="PF16344"/>
    </source>
</evidence>
<accession>A0A1I3GXD3</accession>
<name>A0A1I3GXD3_9SPHI</name>
<dbReference type="AlphaFoldDB" id="A0A1I3GXD3"/>
<keyword evidence="1" id="KW-0812">Transmembrane</keyword>
<feature type="domain" description="FecR protein" evidence="2">
    <location>
        <begin position="142"/>
        <end position="230"/>
    </location>
</feature>
<gene>
    <name evidence="4" type="ORF">SAMN05444682_103143</name>
</gene>
<dbReference type="FunFam" id="2.60.120.1440:FF:000001">
    <property type="entry name" value="Putative anti-sigma factor"/>
    <property type="match status" value="1"/>
</dbReference>
<evidence type="ECO:0000256" key="1">
    <source>
        <dbReference type="SAM" id="Phobius"/>
    </source>
</evidence>
<feature type="transmembrane region" description="Helical" evidence="1">
    <location>
        <begin position="39"/>
        <end position="58"/>
    </location>
</feature>
<dbReference type="Gene3D" id="2.60.120.1440">
    <property type="match status" value="1"/>
</dbReference>
<dbReference type="Pfam" id="PF16344">
    <property type="entry name" value="FecR_C"/>
    <property type="match status" value="1"/>
</dbReference>
<reference evidence="4 5" key="1">
    <citation type="submission" date="2016-10" db="EMBL/GenBank/DDBJ databases">
        <authorList>
            <person name="de Groot N.N."/>
        </authorList>
    </citation>
    <scope>NUCLEOTIDE SEQUENCE [LARGE SCALE GENOMIC DNA]</scope>
    <source>
        <strain evidence="4 5">RK1</strain>
    </source>
</reference>
<dbReference type="PANTHER" id="PTHR30273:SF2">
    <property type="entry name" value="PROTEIN FECR"/>
    <property type="match status" value="1"/>
</dbReference>
<dbReference type="GO" id="GO:0016989">
    <property type="term" value="F:sigma factor antagonist activity"/>
    <property type="evidence" value="ECO:0007669"/>
    <property type="project" value="TreeGrafter"/>
</dbReference>
<dbReference type="OrthoDB" id="1452822at2"/>
<organism evidence="4 5">
    <name type="scientific">Parapedobacter indicus</name>
    <dbReference type="NCBI Taxonomy" id="1477437"/>
    <lineage>
        <taxon>Bacteria</taxon>
        <taxon>Pseudomonadati</taxon>
        <taxon>Bacteroidota</taxon>
        <taxon>Sphingobacteriia</taxon>
        <taxon>Sphingobacteriales</taxon>
        <taxon>Sphingobacteriaceae</taxon>
        <taxon>Parapedobacter</taxon>
    </lineage>
</organism>
<dbReference type="InterPro" id="IPR032508">
    <property type="entry name" value="FecR_C"/>
</dbReference>
<evidence type="ECO:0000313" key="5">
    <source>
        <dbReference type="Proteomes" id="UP000198670"/>
    </source>
</evidence>
<proteinExistence type="predicted"/>
<keyword evidence="5" id="KW-1185">Reference proteome</keyword>
<keyword evidence="1" id="KW-1133">Transmembrane helix</keyword>
<dbReference type="Pfam" id="PF04773">
    <property type="entry name" value="FecR"/>
    <property type="match status" value="1"/>
</dbReference>
<dbReference type="InterPro" id="IPR006860">
    <property type="entry name" value="FecR"/>
</dbReference>
<dbReference type="Proteomes" id="UP000198670">
    <property type="component" value="Unassembled WGS sequence"/>
</dbReference>
<dbReference type="Gene3D" id="3.55.50.30">
    <property type="match status" value="1"/>
</dbReference>
<dbReference type="STRING" id="1477437.SAMN05444682_103143"/>
<dbReference type="PIRSF" id="PIRSF018266">
    <property type="entry name" value="FecR"/>
    <property type="match status" value="1"/>
</dbReference>